<dbReference type="GO" id="GO:0016788">
    <property type="term" value="F:hydrolase activity, acting on ester bonds"/>
    <property type="evidence" value="ECO:0007669"/>
    <property type="project" value="InterPro"/>
</dbReference>
<keyword evidence="4" id="KW-0862">Zinc</keyword>
<protein>
    <submittedName>
        <fullName evidence="6">N-alpha-acetyl-L-2,4-diaminobutyrate deacetylase</fullName>
    </submittedName>
</protein>
<dbReference type="InterPro" id="IPR055438">
    <property type="entry name" value="AstE_AspA_cat"/>
</dbReference>
<evidence type="ECO:0000256" key="3">
    <source>
        <dbReference type="ARBA" id="ARBA00022801"/>
    </source>
</evidence>
<feature type="domain" description="Succinylglutamate desuccinylase/Aspartoacylase catalytic" evidence="5">
    <location>
        <begin position="44"/>
        <end position="225"/>
    </location>
</feature>
<evidence type="ECO:0000256" key="1">
    <source>
        <dbReference type="ARBA" id="ARBA00001947"/>
    </source>
</evidence>
<gene>
    <name evidence="6" type="ORF">SAMN05428953_11898</name>
</gene>
<dbReference type="GO" id="GO:0046872">
    <property type="term" value="F:metal ion binding"/>
    <property type="evidence" value="ECO:0007669"/>
    <property type="project" value="UniProtKB-KW"/>
</dbReference>
<dbReference type="PANTHER" id="PTHR37326:SF1">
    <property type="entry name" value="BLL3975 PROTEIN"/>
    <property type="match status" value="1"/>
</dbReference>
<accession>A0A1G9DQL2</accession>
<comment type="cofactor">
    <cofactor evidence="1">
        <name>Zn(2+)</name>
        <dbReference type="ChEBI" id="CHEBI:29105"/>
    </cofactor>
</comment>
<dbReference type="CDD" id="cd06252">
    <property type="entry name" value="M14_ASTE_ASPA-like"/>
    <property type="match status" value="1"/>
</dbReference>
<dbReference type="PANTHER" id="PTHR37326">
    <property type="entry name" value="BLL3975 PROTEIN"/>
    <property type="match status" value="1"/>
</dbReference>
<proteinExistence type="predicted"/>
<dbReference type="Gene3D" id="3.40.630.10">
    <property type="entry name" value="Zn peptidases"/>
    <property type="match status" value="1"/>
</dbReference>
<reference evidence="7" key="1">
    <citation type="submission" date="2016-10" db="EMBL/GenBank/DDBJ databases">
        <authorList>
            <person name="Varghese N."/>
            <person name="Submissions S."/>
        </authorList>
    </citation>
    <scope>NUCLEOTIDE SEQUENCE [LARGE SCALE GENOMIC DNA]</scope>
    <source>
        <strain evidence="7">CGMCC 1.11022</strain>
    </source>
</reference>
<dbReference type="EMBL" id="FNEE01000018">
    <property type="protein sequence ID" value="SDK66182.1"/>
    <property type="molecule type" value="Genomic_DNA"/>
</dbReference>
<dbReference type="InterPro" id="IPR043795">
    <property type="entry name" value="N-alpha-Ac-DABA-like"/>
</dbReference>
<name>A0A1G9DQL2_9HYPH</name>
<evidence type="ECO:0000313" key="6">
    <source>
        <dbReference type="EMBL" id="SDK66182.1"/>
    </source>
</evidence>
<dbReference type="InterPro" id="IPR053138">
    <property type="entry name" value="N-alpha-Ac-DABA_deacetylase"/>
</dbReference>
<dbReference type="SUPFAM" id="SSF53187">
    <property type="entry name" value="Zn-dependent exopeptidases"/>
    <property type="match status" value="1"/>
</dbReference>
<keyword evidence="2" id="KW-0479">Metal-binding</keyword>
<dbReference type="RefSeq" id="WP_091597975.1">
    <property type="nucleotide sequence ID" value="NZ_FNEE01000018.1"/>
</dbReference>
<evidence type="ECO:0000256" key="2">
    <source>
        <dbReference type="ARBA" id="ARBA00022723"/>
    </source>
</evidence>
<dbReference type="AlphaFoldDB" id="A0A1G9DQL2"/>
<evidence type="ECO:0000313" key="7">
    <source>
        <dbReference type="Proteomes" id="UP000198894"/>
    </source>
</evidence>
<evidence type="ECO:0000256" key="4">
    <source>
        <dbReference type="ARBA" id="ARBA00022833"/>
    </source>
</evidence>
<sequence>MSEAPHLTFDLEKPGMSNGHLVVPEGADCEALSLPVVSLNKGEGPRLLITAGCHGDELEGPIVARRLLEWLPEAQVCGRVVIAPMLNPPAVKACSRNTPIDGLNLNRVFPGRSDGSVTERIADAVARVLLPWTDTVFDLHSFGLNWDFSPSSTTHPIADPVLMAKTLQMAEAFKLPMTLVWEHPGSPGMFDTLAQNQGKVFVCAEFGGGTVSFDAIALYEAGLRNALIALGLVEGKPEYPTFRQQKVTQTFETRRSSDELKSPARGIFEPRCSVLDQVKHGDIIGALYPMDSLTADVIAIRALGTSIVYAIRSGAYVEMNEAVALVARPVNQ</sequence>
<keyword evidence="7" id="KW-1185">Reference proteome</keyword>
<evidence type="ECO:0000259" key="5">
    <source>
        <dbReference type="Pfam" id="PF24827"/>
    </source>
</evidence>
<organism evidence="6 7">
    <name type="scientific">Mesorhizobium muleiense</name>
    <dbReference type="NCBI Taxonomy" id="1004279"/>
    <lineage>
        <taxon>Bacteria</taxon>
        <taxon>Pseudomonadati</taxon>
        <taxon>Pseudomonadota</taxon>
        <taxon>Alphaproteobacteria</taxon>
        <taxon>Hyphomicrobiales</taxon>
        <taxon>Phyllobacteriaceae</taxon>
        <taxon>Mesorhizobium</taxon>
    </lineage>
</organism>
<dbReference type="PIRSF" id="PIRSF039012">
    <property type="entry name" value="ASP"/>
    <property type="match status" value="1"/>
</dbReference>
<dbReference type="Proteomes" id="UP000198894">
    <property type="component" value="Unassembled WGS sequence"/>
</dbReference>
<keyword evidence="3" id="KW-0378">Hydrolase</keyword>
<dbReference type="GO" id="GO:0016811">
    <property type="term" value="F:hydrolase activity, acting on carbon-nitrogen (but not peptide) bonds, in linear amides"/>
    <property type="evidence" value="ECO:0007669"/>
    <property type="project" value="InterPro"/>
</dbReference>
<dbReference type="Pfam" id="PF24827">
    <property type="entry name" value="AstE_AspA_cat"/>
    <property type="match status" value="1"/>
</dbReference>